<gene>
    <name evidence="2" type="ORF">NDU88_001128</name>
</gene>
<dbReference type="PANTHER" id="PTHR11505">
    <property type="entry name" value="L1 TRANSPOSABLE ELEMENT-RELATED"/>
    <property type="match status" value="1"/>
</dbReference>
<evidence type="ECO:0000313" key="2">
    <source>
        <dbReference type="EMBL" id="KAJ1160633.1"/>
    </source>
</evidence>
<feature type="compositionally biased region" description="Basic and acidic residues" evidence="1">
    <location>
        <begin position="358"/>
        <end position="371"/>
    </location>
</feature>
<accession>A0AAV7SBS2</accession>
<organism evidence="2 3">
    <name type="scientific">Pleurodeles waltl</name>
    <name type="common">Iberian ribbed newt</name>
    <dbReference type="NCBI Taxonomy" id="8319"/>
    <lineage>
        <taxon>Eukaryota</taxon>
        <taxon>Metazoa</taxon>
        <taxon>Chordata</taxon>
        <taxon>Craniata</taxon>
        <taxon>Vertebrata</taxon>
        <taxon>Euteleostomi</taxon>
        <taxon>Amphibia</taxon>
        <taxon>Batrachia</taxon>
        <taxon>Caudata</taxon>
        <taxon>Salamandroidea</taxon>
        <taxon>Salamandridae</taxon>
        <taxon>Pleurodelinae</taxon>
        <taxon>Pleurodeles</taxon>
    </lineage>
</organism>
<proteinExistence type="predicted"/>
<protein>
    <submittedName>
        <fullName evidence="2">Uncharacterized protein</fullName>
    </submittedName>
</protein>
<evidence type="ECO:0000313" key="3">
    <source>
        <dbReference type="Proteomes" id="UP001066276"/>
    </source>
</evidence>
<dbReference type="InterPro" id="IPR004244">
    <property type="entry name" value="Transposase_22"/>
</dbReference>
<dbReference type="Gene3D" id="3.30.70.1820">
    <property type="entry name" value="L1 transposable element, RRM domain"/>
    <property type="match status" value="1"/>
</dbReference>
<feature type="region of interest" description="Disordered" evidence="1">
    <location>
        <begin position="296"/>
        <end position="384"/>
    </location>
</feature>
<dbReference type="EMBL" id="JANPWB010000008">
    <property type="protein sequence ID" value="KAJ1160633.1"/>
    <property type="molecule type" value="Genomic_DNA"/>
</dbReference>
<feature type="compositionally biased region" description="Polar residues" evidence="1">
    <location>
        <begin position="323"/>
        <end position="338"/>
    </location>
</feature>
<comment type="caution">
    <text evidence="2">The sequence shown here is derived from an EMBL/GenBank/DDBJ whole genome shotgun (WGS) entry which is preliminary data.</text>
</comment>
<sequence>MRAAPGAYICGSYLPSSITRGSGGIGGFIRSSLGDFGHNGRGFLISTFAIFLPPRGRQWQMAPKAARGSRSKPGPQERRPLDPQPLVRGGITKNSGFGNTGGGDNVPEGRQPAFGNFAALGQTHKAKNGAKQIGEKEEVVTIPRMFKALHNSTPMGGSTTVRDSDTGATESAGDGDSIGLRCLASSDNGGSPQVKTSVGSRSLDVHQTVSCIAGGSPQVSVFCVGGNALAAVSEGEIDRPLYAPGSQSNVGLAQEVVTGAGYCEQAAAVACLLPSTYPATPACTPEATRDHRQGRGDLLVQGEPGENFFSLSDQSQDSDEDSTCPSIDSETGDSSTAPLTPISALRGTVVKRQAKQTEVLRRDKAGESSQKREKKKKKVSRSRAMSWDYTETQLLHSMGDLSVAPAQTEVNVLNVETVPPSPSLHLIYQTITSQHKQTQRDSKKARVATKQLQVAVSKVAKTCSEIGERIAAIECRADALESDLGVVSKQAAMHESQLSDIQWKVEDFENRQRRNNLRLIGIQEGVEGQDSRAFIIRLLKAALPEQTGWDWEKEIQRSHRFPLRLRSQQLTGASGTAQQQPRAFIVYFGNYLLRQIVFEKARPDARISGEGCTFFSRPDFCHATVERRWRLRQLISPFQEKGAEAYLLSPARLKTIYNGKIRVFASEIKAKEYLQSLT</sequence>
<feature type="region of interest" description="Disordered" evidence="1">
    <location>
        <begin position="149"/>
        <end position="178"/>
    </location>
</feature>
<dbReference type="AlphaFoldDB" id="A0AAV7SBS2"/>
<feature type="region of interest" description="Disordered" evidence="1">
    <location>
        <begin position="59"/>
        <end position="114"/>
    </location>
</feature>
<reference evidence="2" key="1">
    <citation type="journal article" date="2022" name="bioRxiv">
        <title>Sequencing and chromosome-scale assembly of the giantPleurodeles waltlgenome.</title>
        <authorList>
            <person name="Brown T."/>
            <person name="Elewa A."/>
            <person name="Iarovenko S."/>
            <person name="Subramanian E."/>
            <person name="Araus A.J."/>
            <person name="Petzold A."/>
            <person name="Susuki M."/>
            <person name="Suzuki K.-i.T."/>
            <person name="Hayashi T."/>
            <person name="Toyoda A."/>
            <person name="Oliveira C."/>
            <person name="Osipova E."/>
            <person name="Leigh N.D."/>
            <person name="Simon A."/>
            <person name="Yun M.H."/>
        </authorList>
    </citation>
    <scope>NUCLEOTIDE SEQUENCE</scope>
    <source>
        <strain evidence="2">20211129_DDA</strain>
        <tissue evidence="2">Liver</tissue>
    </source>
</reference>
<name>A0AAV7SBS2_PLEWA</name>
<feature type="compositionally biased region" description="Basic residues" evidence="1">
    <location>
        <begin position="372"/>
        <end position="381"/>
    </location>
</feature>
<evidence type="ECO:0000256" key="1">
    <source>
        <dbReference type="SAM" id="MobiDB-lite"/>
    </source>
</evidence>
<feature type="compositionally biased region" description="Polar residues" evidence="1">
    <location>
        <begin position="150"/>
        <end position="169"/>
    </location>
</feature>
<dbReference type="Proteomes" id="UP001066276">
    <property type="component" value="Chromosome 4_2"/>
</dbReference>
<keyword evidence="3" id="KW-1185">Reference proteome</keyword>